<keyword evidence="1" id="KW-0472">Membrane</keyword>
<dbReference type="PANTHER" id="PTHR42208">
    <property type="entry name" value="HEAVY METAL TRANSPORTER-RELATED"/>
    <property type="match status" value="1"/>
</dbReference>
<feature type="transmembrane region" description="Helical" evidence="1">
    <location>
        <begin position="141"/>
        <end position="165"/>
    </location>
</feature>
<organism evidence="3 4">
    <name type="scientific">Shewanella psychrophila</name>
    <dbReference type="NCBI Taxonomy" id="225848"/>
    <lineage>
        <taxon>Bacteria</taxon>
        <taxon>Pseudomonadati</taxon>
        <taxon>Pseudomonadota</taxon>
        <taxon>Gammaproteobacteria</taxon>
        <taxon>Alteromonadales</taxon>
        <taxon>Shewanellaceae</taxon>
        <taxon>Shewanella</taxon>
    </lineage>
</organism>
<gene>
    <name evidence="3" type="ORF">Sps_00918</name>
</gene>
<accession>A0A1S6HKQ5</accession>
<proteinExistence type="predicted"/>
<dbReference type="KEGG" id="spsw:Sps_00918"/>
<dbReference type="PANTHER" id="PTHR42208:SF1">
    <property type="entry name" value="HEAVY METAL TRANSPORTER"/>
    <property type="match status" value="1"/>
</dbReference>
<evidence type="ECO:0000313" key="4">
    <source>
        <dbReference type="Proteomes" id="UP000189545"/>
    </source>
</evidence>
<dbReference type="Pfam" id="PF13386">
    <property type="entry name" value="DsbD_2"/>
    <property type="match status" value="1"/>
</dbReference>
<evidence type="ECO:0000259" key="2">
    <source>
        <dbReference type="Pfam" id="PF13386"/>
    </source>
</evidence>
<feature type="transmembrane region" description="Helical" evidence="1">
    <location>
        <begin position="205"/>
        <end position="226"/>
    </location>
</feature>
<dbReference type="EMBL" id="CP014782">
    <property type="protein sequence ID" value="AQS36107.1"/>
    <property type="molecule type" value="Genomic_DNA"/>
</dbReference>
<dbReference type="InterPro" id="IPR039447">
    <property type="entry name" value="UreH-like_TM_dom"/>
</dbReference>
<dbReference type="STRING" id="225848.Sps_00918"/>
<evidence type="ECO:0000256" key="1">
    <source>
        <dbReference type="SAM" id="Phobius"/>
    </source>
</evidence>
<feature type="transmembrane region" description="Helical" evidence="1">
    <location>
        <begin position="171"/>
        <end position="193"/>
    </location>
</feature>
<dbReference type="OrthoDB" id="9798690at2"/>
<keyword evidence="4" id="KW-1185">Reference proteome</keyword>
<sequence>MIDYNVTGAFLVGLMGAGHCIGMCGGLIGAFSSQLPKSKNENQFVSQLRFLLSYNLGRILSYSLAGALVGGSASALALLFDIDLYLITLRVIAGLMMIATGLYIAKIWSGVVQIERVGKYLWRFLSPLAKRILPIQTMPQAFVGGMLWGWLPCGLVYSTLTWAVAANSAQQGAMIMAAFGLGTLPALLSVGMAANLFGRWVQNRAVRLISGLILVVFGLQTLYIAIAQLR</sequence>
<evidence type="ECO:0000313" key="3">
    <source>
        <dbReference type="EMBL" id="AQS36107.1"/>
    </source>
</evidence>
<dbReference type="AlphaFoldDB" id="A0A1S6HKQ5"/>
<dbReference type="RefSeq" id="WP_077751437.1">
    <property type="nucleotide sequence ID" value="NZ_CP014782.1"/>
</dbReference>
<feature type="transmembrane region" description="Helical" evidence="1">
    <location>
        <begin position="85"/>
        <end position="105"/>
    </location>
</feature>
<feature type="transmembrane region" description="Helical" evidence="1">
    <location>
        <begin position="59"/>
        <end position="79"/>
    </location>
</feature>
<keyword evidence="1" id="KW-1133">Transmembrane helix</keyword>
<feature type="domain" description="Urease accessory protein UreH-like transmembrane" evidence="2">
    <location>
        <begin position="9"/>
        <end position="219"/>
    </location>
</feature>
<dbReference type="Proteomes" id="UP000189545">
    <property type="component" value="Chromosome"/>
</dbReference>
<keyword evidence="1" id="KW-0812">Transmembrane</keyword>
<protein>
    <recommendedName>
        <fullName evidence="2">Urease accessory protein UreH-like transmembrane domain-containing protein</fullName>
    </recommendedName>
</protein>
<reference evidence="3 4" key="1">
    <citation type="submission" date="2016-03" db="EMBL/GenBank/DDBJ databases">
        <title>Complete genome sequence of Shewanella psychrophila WP2, a deep sea bacterium isolated from west Pacific sediment.</title>
        <authorList>
            <person name="Xu G."/>
            <person name="Jian H."/>
        </authorList>
    </citation>
    <scope>NUCLEOTIDE SEQUENCE [LARGE SCALE GENOMIC DNA]</scope>
    <source>
        <strain evidence="3 4">WP2</strain>
    </source>
</reference>
<name>A0A1S6HKQ5_9GAMM</name>
<feature type="transmembrane region" description="Helical" evidence="1">
    <location>
        <begin position="6"/>
        <end position="31"/>
    </location>
</feature>